<feature type="region of interest" description="Disordered" evidence="1">
    <location>
        <begin position="52"/>
        <end position="89"/>
    </location>
</feature>
<name>A0A5B7CUE4_PORTR</name>
<sequence>MVKKHSSTEGVIEHLLCRAAPRRAAGRMIVTRNPVGDSRLFRPKISQRFQTLKTQRAAAWESDGRRRDTRRPTTLPLPPVLRFPLETGE</sequence>
<evidence type="ECO:0000256" key="1">
    <source>
        <dbReference type="SAM" id="MobiDB-lite"/>
    </source>
</evidence>
<accession>A0A5B7CUE4</accession>
<evidence type="ECO:0000313" key="2">
    <source>
        <dbReference type="EMBL" id="MPC13427.1"/>
    </source>
</evidence>
<proteinExistence type="predicted"/>
<comment type="caution">
    <text evidence="2">The sequence shown here is derived from an EMBL/GenBank/DDBJ whole genome shotgun (WGS) entry which is preliminary data.</text>
</comment>
<evidence type="ECO:0000313" key="3">
    <source>
        <dbReference type="Proteomes" id="UP000324222"/>
    </source>
</evidence>
<protein>
    <submittedName>
        <fullName evidence="2">Uncharacterized protein</fullName>
    </submittedName>
</protein>
<keyword evidence="3" id="KW-1185">Reference proteome</keyword>
<dbReference type="Proteomes" id="UP000324222">
    <property type="component" value="Unassembled WGS sequence"/>
</dbReference>
<gene>
    <name evidence="2" type="ORF">E2C01_006162</name>
</gene>
<dbReference type="EMBL" id="VSRR010000281">
    <property type="protein sequence ID" value="MPC13427.1"/>
    <property type="molecule type" value="Genomic_DNA"/>
</dbReference>
<dbReference type="AlphaFoldDB" id="A0A5B7CUE4"/>
<reference evidence="2 3" key="1">
    <citation type="submission" date="2019-05" db="EMBL/GenBank/DDBJ databases">
        <title>Another draft genome of Portunus trituberculatus and its Hox gene families provides insights of decapod evolution.</title>
        <authorList>
            <person name="Jeong J.-H."/>
            <person name="Song I."/>
            <person name="Kim S."/>
            <person name="Choi T."/>
            <person name="Kim D."/>
            <person name="Ryu S."/>
            <person name="Kim W."/>
        </authorList>
    </citation>
    <scope>NUCLEOTIDE SEQUENCE [LARGE SCALE GENOMIC DNA]</scope>
    <source>
        <tissue evidence="2">Muscle</tissue>
    </source>
</reference>
<organism evidence="2 3">
    <name type="scientific">Portunus trituberculatus</name>
    <name type="common">Swimming crab</name>
    <name type="synonym">Neptunus trituberculatus</name>
    <dbReference type="NCBI Taxonomy" id="210409"/>
    <lineage>
        <taxon>Eukaryota</taxon>
        <taxon>Metazoa</taxon>
        <taxon>Ecdysozoa</taxon>
        <taxon>Arthropoda</taxon>
        <taxon>Crustacea</taxon>
        <taxon>Multicrustacea</taxon>
        <taxon>Malacostraca</taxon>
        <taxon>Eumalacostraca</taxon>
        <taxon>Eucarida</taxon>
        <taxon>Decapoda</taxon>
        <taxon>Pleocyemata</taxon>
        <taxon>Brachyura</taxon>
        <taxon>Eubrachyura</taxon>
        <taxon>Portunoidea</taxon>
        <taxon>Portunidae</taxon>
        <taxon>Portuninae</taxon>
        <taxon>Portunus</taxon>
    </lineage>
</organism>